<evidence type="ECO:0000256" key="4">
    <source>
        <dbReference type="ARBA" id="ARBA00022722"/>
    </source>
</evidence>
<organism evidence="10 11">
    <name type="scientific">Klebsiella aerogenes (strain ATCC 13048 / DSM 30053 / CCUG 1429 / JCM 1235 / KCTC 2190 / NBRC 13534 / NCIMB 10102 / NCTC 10006 / CDC 819-56)</name>
    <name type="common">Enterobacter aerogenes</name>
    <dbReference type="NCBI Taxonomy" id="1028307"/>
    <lineage>
        <taxon>Bacteria</taxon>
        <taxon>Pseudomonadati</taxon>
        <taxon>Pseudomonadota</taxon>
        <taxon>Gammaproteobacteria</taxon>
        <taxon>Enterobacterales</taxon>
        <taxon>Enterobacteriaceae</taxon>
        <taxon>Klebsiella/Raoultella group</taxon>
        <taxon>Klebsiella</taxon>
    </lineage>
</organism>
<keyword evidence="11" id="KW-1185">Reference proteome</keyword>
<dbReference type="HOGENOM" id="CLU_038045_2_0_6"/>
<dbReference type="InterPro" id="IPR026843">
    <property type="entry name" value="SbcD_C"/>
</dbReference>
<evidence type="ECO:0000259" key="9">
    <source>
        <dbReference type="Pfam" id="PF12320"/>
    </source>
</evidence>
<evidence type="ECO:0000259" key="8">
    <source>
        <dbReference type="Pfam" id="PF00149"/>
    </source>
</evidence>
<evidence type="ECO:0000313" key="11">
    <source>
        <dbReference type="Proteomes" id="UP000008881"/>
    </source>
</evidence>
<dbReference type="GO" id="GO:0006310">
    <property type="term" value="P:DNA recombination"/>
    <property type="evidence" value="ECO:0007669"/>
    <property type="project" value="UniProtKB-KW"/>
</dbReference>
<dbReference type="NCBIfam" id="TIGR00619">
    <property type="entry name" value="sbcd"/>
    <property type="match status" value="1"/>
</dbReference>
<dbReference type="PATRIC" id="fig|1028307.3.peg.2479"/>
<dbReference type="Pfam" id="PF00149">
    <property type="entry name" value="Metallophos"/>
    <property type="match status" value="1"/>
</dbReference>
<dbReference type="InterPro" id="IPR041796">
    <property type="entry name" value="Mre11_N"/>
</dbReference>
<comment type="function">
    <text evidence="7">SbcCD cleaves DNA hairpin structures. These structures can inhibit DNA replication and are intermediates in certain DNA recombination reactions. The complex acts as a 3'-&gt;5' double strand exonuclease that can open hairpins. It also has a 5' single-strand endonuclease activity.</text>
</comment>
<dbReference type="InterPro" id="IPR004593">
    <property type="entry name" value="SbcD"/>
</dbReference>
<dbReference type="RefSeq" id="WP_015704550.1">
    <property type="nucleotide sequence ID" value="NC_015663.1"/>
</dbReference>
<accession>A0A0H3FPJ5</accession>
<dbReference type="Pfam" id="PF12320">
    <property type="entry name" value="SbcD_C"/>
    <property type="match status" value="1"/>
</dbReference>
<comment type="similarity">
    <text evidence="1 7">Belongs to the SbcD family.</text>
</comment>
<evidence type="ECO:0000256" key="3">
    <source>
        <dbReference type="ARBA" id="ARBA00013365"/>
    </source>
</evidence>
<dbReference type="EMBL" id="CP002824">
    <property type="protein sequence ID" value="AEG97400.1"/>
    <property type="molecule type" value="Genomic_DNA"/>
</dbReference>
<dbReference type="SUPFAM" id="SSF56300">
    <property type="entry name" value="Metallo-dependent phosphatases"/>
    <property type="match status" value="1"/>
</dbReference>
<keyword evidence="7" id="KW-0255">Endonuclease</keyword>
<dbReference type="AlphaFoldDB" id="A0A0H3FPJ5"/>
<keyword evidence="7" id="KW-0233">DNA recombination</keyword>
<sequence length="400" mass="44671">MRILHTSDWHLGQNFYSKSRADEHAAFLDWLLARAQEHEVDAIIVAGDIFDTGSPPSYARELYNRFVVQLQQTGCQLVVLAGNHDSVATLNESREILAFLKTTVVANAGHAPFILPRRDGAPGAVFCPVPFLRPRELVVSQAGHSSGEKQQQLLTAISDYYQQQYQQACDLRGERALPIIASGHLTTVGASKSDAVREIYIGTLDAFPANRFPPADYIALGHIHRAQLVGGCEHIRYSGSPLPLSFDETGKNKSVNLVSFSEGKLSEVTPLTVPITQPLAVLKGDFASITEQLQQWQDSAQQPPVWLDIEITSDEYLHDIQRKIQQQTESLPVEVLLVRRSRAQRERILAGVQRETLSELQVEEVFARRLALETLDAPQQQRLEQLFTETLHSLNGEERL</sequence>
<dbReference type="PANTHER" id="PTHR30337">
    <property type="entry name" value="COMPONENT OF ATP-DEPENDENT DSDNA EXONUCLEASE"/>
    <property type="match status" value="1"/>
</dbReference>
<evidence type="ECO:0000256" key="1">
    <source>
        <dbReference type="ARBA" id="ARBA00010555"/>
    </source>
</evidence>
<protein>
    <recommendedName>
        <fullName evidence="3 7">Nuclease SbcCD subunit D</fullName>
    </recommendedName>
</protein>
<evidence type="ECO:0000256" key="2">
    <source>
        <dbReference type="ARBA" id="ARBA00011322"/>
    </source>
</evidence>
<keyword evidence="6 7" id="KW-0269">Exonuclease</keyword>
<dbReference type="PANTHER" id="PTHR30337:SF0">
    <property type="entry name" value="NUCLEASE SBCCD SUBUNIT D"/>
    <property type="match status" value="1"/>
</dbReference>
<dbReference type="KEGG" id="eae:EAE_12430"/>
<keyword evidence="5 7" id="KW-0378">Hydrolase</keyword>
<dbReference type="eggNOG" id="COG0420">
    <property type="taxonomic scope" value="Bacteria"/>
</dbReference>
<dbReference type="OrthoDB" id="9773856at2"/>
<proteinExistence type="inferred from homology"/>
<dbReference type="InterPro" id="IPR029052">
    <property type="entry name" value="Metallo-depent_PP-like"/>
</dbReference>
<evidence type="ECO:0000256" key="5">
    <source>
        <dbReference type="ARBA" id="ARBA00022801"/>
    </source>
</evidence>
<gene>
    <name evidence="7" type="primary">sbcD</name>
    <name evidence="10" type="ordered locus">EAE_12430</name>
</gene>
<keyword evidence="7" id="KW-0235">DNA replication</keyword>
<feature type="domain" description="Calcineurin-like phosphoesterase" evidence="8">
    <location>
        <begin position="1"/>
        <end position="225"/>
    </location>
</feature>
<dbReference type="GeneID" id="93310668"/>
<dbReference type="Gene3D" id="3.60.21.10">
    <property type="match status" value="1"/>
</dbReference>
<dbReference type="CDD" id="cd00840">
    <property type="entry name" value="MPP_Mre11_N"/>
    <property type="match status" value="1"/>
</dbReference>
<dbReference type="Gene3D" id="3.30.160.720">
    <property type="match status" value="1"/>
</dbReference>
<comment type="subunit">
    <text evidence="2 7">Heterodimer of SbcC and SbcD.</text>
</comment>
<dbReference type="InterPro" id="IPR004843">
    <property type="entry name" value="Calcineurin-like_PHP"/>
</dbReference>
<dbReference type="GO" id="GO:0006260">
    <property type="term" value="P:DNA replication"/>
    <property type="evidence" value="ECO:0007669"/>
    <property type="project" value="UniProtKB-KW"/>
</dbReference>
<feature type="domain" description="Nuclease SbcCD subunit D C-terminal" evidence="9">
    <location>
        <begin position="276"/>
        <end position="373"/>
    </location>
</feature>
<dbReference type="GO" id="GO:0004519">
    <property type="term" value="F:endonuclease activity"/>
    <property type="evidence" value="ECO:0007669"/>
    <property type="project" value="UniProtKB-KW"/>
</dbReference>
<evidence type="ECO:0000313" key="10">
    <source>
        <dbReference type="EMBL" id="AEG97400.1"/>
    </source>
</evidence>
<dbReference type="GO" id="GO:0008408">
    <property type="term" value="F:3'-5' exonuclease activity"/>
    <property type="evidence" value="ECO:0007669"/>
    <property type="project" value="InterPro"/>
</dbReference>
<name>A0A0H3FPJ5_KLEAK</name>
<reference evidence="10 11" key="1">
    <citation type="journal article" date="2012" name="J. Bacteriol.">
        <title>Complete genome sequence of Enterobacter aerogenes KCTC 2190.</title>
        <authorList>
            <person name="Shin S.H."/>
            <person name="Kim S."/>
            <person name="Kim J.Y."/>
            <person name="Lee S."/>
            <person name="Um Y."/>
            <person name="Oh M.K."/>
            <person name="Kim Y.R."/>
            <person name="Lee J."/>
            <person name="Yang K.S."/>
        </authorList>
    </citation>
    <scope>NUCLEOTIDE SEQUENCE [LARGE SCALE GENOMIC DNA]</scope>
    <source>
        <strain evidence="10 11">KCTC 2190</strain>
    </source>
</reference>
<dbReference type="InterPro" id="IPR050535">
    <property type="entry name" value="DNA_Repair-Maintenance_Comp"/>
</dbReference>
<evidence type="ECO:0000256" key="6">
    <source>
        <dbReference type="ARBA" id="ARBA00022839"/>
    </source>
</evidence>
<dbReference type="Proteomes" id="UP000008881">
    <property type="component" value="Chromosome"/>
</dbReference>
<dbReference type="NCBIfam" id="NF008206">
    <property type="entry name" value="PRK10966.1"/>
    <property type="match status" value="1"/>
</dbReference>
<evidence type="ECO:0000256" key="7">
    <source>
        <dbReference type="RuleBase" id="RU363069"/>
    </source>
</evidence>
<keyword evidence="4 7" id="KW-0540">Nuclease</keyword>